<name>A0A9P6ECD4_9AGAR</name>
<keyword evidence="2" id="KW-1133">Transmembrane helix</keyword>
<feature type="transmembrane region" description="Helical" evidence="2">
    <location>
        <begin position="12"/>
        <end position="31"/>
    </location>
</feature>
<keyword evidence="2" id="KW-0812">Transmembrane</keyword>
<feature type="region of interest" description="Disordered" evidence="1">
    <location>
        <begin position="133"/>
        <end position="184"/>
    </location>
</feature>
<accession>A0A9P6ECD4</accession>
<keyword evidence="4" id="KW-1185">Reference proteome</keyword>
<dbReference type="EMBL" id="MU157871">
    <property type="protein sequence ID" value="KAF9526454.1"/>
    <property type="molecule type" value="Genomic_DNA"/>
</dbReference>
<keyword evidence="2" id="KW-0472">Membrane</keyword>
<feature type="transmembrane region" description="Helical" evidence="2">
    <location>
        <begin position="51"/>
        <end position="69"/>
    </location>
</feature>
<gene>
    <name evidence="3" type="ORF">CPB83DRAFT_857842</name>
</gene>
<feature type="transmembrane region" description="Helical" evidence="2">
    <location>
        <begin position="81"/>
        <end position="101"/>
    </location>
</feature>
<dbReference type="Proteomes" id="UP000807306">
    <property type="component" value="Unassembled WGS sequence"/>
</dbReference>
<evidence type="ECO:0000256" key="1">
    <source>
        <dbReference type="SAM" id="MobiDB-lite"/>
    </source>
</evidence>
<evidence type="ECO:0000313" key="3">
    <source>
        <dbReference type="EMBL" id="KAF9526454.1"/>
    </source>
</evidence>
<reference evidence="3" key="1">
    <citation type="submission" date="2020-11" db="EMBL/GenBank/DDBJ databases">
        <authorList>
            <consortium name="DOE Joint Genome Institute"/>
            <person name="Ahrendt S."/>
            <person name="Riley R."/>
            <person name="Andreopoulos W."/>
            <person name="Labutti K."/>
            <person name="Pangilinan J."/>
            <person name="Ruiz-Duenas F.J."/>
            <person name="Barrasa J.M."/>
            <person name="Sanchez-Garcia M."/>
            <person name="Camarero S."/>
            <person name="Miyauchi S."/>
            <person name="Serrano A."/>
            <person name="Linde D."/>
            <person name="Babiker R."/>
            <person name="Drula E."/>
            <person name="Ayuso-Fernandez I."/>
            <person name="Pacheco R."/>
            <person name="Padilla G."/>
            <person name="Ferreira P."/>
            <person name="Barriuso J."/>
            <person name="Kellner H."/>
            <person name="Castanera R."/>
            <person name="Alfaro M."/>
            <person name="Ramirez L."/>
            <person name="Pisabarro A.G."/>
            <person name="Kuo A."/>
            <person name="Tritt A."/>
            <person name="Lipzen A."/>
            <person name="He G."/>
            <person name="Yan M."/>
            <person name="Ng V."/>
            <person name="Cullen D."/>
            <person name="Martin F."/>
            <person name="Rosso M.-N."/>
            <person name="Henrissat B."/>
            <person name="Hibbett D."/>
            <person name="Martinez A.T."/>
            <person name="Grigoriev I.V."/>
        </authorList>
    </citation>
    <scope>NUCLEOTIDE SEQUENCE</scope>
    <source>
        <strain evidence="3">CBS 506.95</strain>
    </source>
</reference>
<evidence type="ECO:0000313" key="4">
    <source>
        <dbReference type="Proteomes" id="UP000807306"/>
    </source>
</evidence>
<comment type="caution">
    <text evidence="3">The sequence shown here is derived from an EMBL/GenBank/DDBJ whole genome shotgun (WGS) entry which is preliminary data.</text>
</comment>
<protein>
    <submittedName>
        <fullName evidence="3">Uncharacterized protein</fullName>
    </submittedName>
</protein>
<proteinExistence type="predicted"/>
<dbReference type="OrthoDB" id="2500246at2759"/>
<feature type="compositionally biased region" description="Pro residues" evidence="1">
    <location>
        <begin position="154"/>
        <end position="176"/>
    </location>
</feature>
<dbReference type="AlphaFoldDB" id="A0A9P6ECD4"/>
<organism evidence="3 4">
    <name type="scientific">Crepidotus variabilis</name>
    <dbReference type="NCBI Taxonomy" id="179855"/>
    <lineage>
        <taxon>Eukaryota</taxon>
        <taxon>Fungi</taxon>
        <taxon>Dikarya</taxon>
        <taxon>Basidiomycota</taxon>
        <taxon>Agaricomycotina</taxon>
        <taxon>Agaricomycetes</taxon>
        <taxon>Agaricomycetidae</taxon>
        <taxon>Agaricales</taxon>
        <taxon>Agaricineae</taxon>
        <taxon>Crepidotaceae</taxon>
        <taxon>Crepidotus</taxon>
    </lineage>
</organism>
<sequence length="184" mass="19893">MDFVQTLDPSKLVLVGAGLAFVLASGVSPSYNLPILLFGCYVHENNEAVQSFQLFTALLGVSAFFDIIWMMNNEQHGLFKVLTFLLLLLKVPMFFSFAMALRQRGGHLGLNLGAANLSGPTVWSMPGGFTSNGREGYQNLDDDNSTPFVRASRPPAPPTAPPHRGPPQPSKMPEPTAPGGYQDV</sequence>
<evidence type="ECO:0000256" key="2">
    <source>
        <dbReference type="SAM" id="Phobius"/>
    </source>
</evidence>